<feature type="domain" description="Adenosine/AMP deaminase N-terminal" evidence="12">
    <location>
        <begin position="30"/>
        <end position="95"/>
    </location>
</feature>
<feature type="signal peptide" evidence="10">
    <location>
        <begin position="1"/>
        <end position="24"/>
    </location>
</feature>
<feature type="domain" description="Adenosine deaminase" evidence="11">
    <location>
        <begin position="210"/>
        <end position="500"/>
    </location>
</feature>
<reference evidence="13 14" key="1">
    <citation type="submission" date="2019-08" db="EMBL/GenBank/DDBJ databases">
        <title>A chromosome-level genome assembly, high-density linkage maps, and genome scans reveal the genomic architecture of hybrid incompatibilities underlying speciation via character displacement in darters (Percidae: Etheostominae).</title>
        <authorList>
            <person name="Moran R.L."/>
            <person name="Catchen J.M."/>
            <person name="Fuller R.C."/>
        </authorList>
    </citation>
    <scope>NUCLEOTIDE SEQUENCE [LARGE SCALE GENOMIC DNA]</scope>
    <source>
        <strain evidence="13">EspeVRDwgs_2016</strain>
        <tissue evidence="13">Muscle</tissue>
    </source>
</reference>
<dbReference type="Gene3D" id="3.20.20.140">
    <property type="entry name" value="Metal-dependent hydrolases"/>
    <property type="match status" value="1"/>
</dbReference>
<evidence type="ECO:0000313" key="14">
    <source>
        <dbReference type="Proteomes" id="UP000327493"/>
    </source>
</evidence>
<dbReference type="NCBIfam" id="TIGR01431">
    <property type="entry name" value="adm_rel"/>
    <property type="match status" value="1"/>
</dbReference>
<keyword evidence="8" id="KW-0378">Hydrolase</keyword>
<comment type="caution">
    <text evidence="13">The sequence shown here is derived from an EMBL/GenBank/DDBJ whole genome shotgun (WGS) entry which is preliminary data.</text>
</comment>
<dbReference type="InterPro" id="IPR032466">
    <property type="entry name" value="Metal_Hydrolase"/>
</dbReference>
<dbReference type="PANTHER" id="PTHR11409:SF44">
    <property type="entry name" value="ADENOSINE DEAMINASE"/>
    <property type="match status" value="1"/>
</dbReference>
<dbReference type="InterPro" id="IPR013659">
    <property type="entry name" value="A_deaminase_N"/>
</dbReference>
<dbReference type="GO" id="GO:0004000">
    <property type="term" value="F:adenosine deaminase activity"/>
    <property type="evidence" value="ECO:0007669"/>
    <property type="project" value="InterPro"/>
</dbReference>
<sequence length="530" mass="60157">MVISIWQAVITYVLLLWMVRVTDGMPDPAKRDLLMRQEASRQTGGQVRLTVAEQKLDAYLHQLKEQEMSTAVFPPAIHFFKAKPLIQKSPIFKLLQKMPKAQHISLSLRSYPAVLETGAALHIHTSSLVSVEWLVKNVTYRPHCYICFTWDNSVRFLFSERQPFPRWDCLYWRLLETLRAQIGDPTGFDNSLMQQLTLFTEDPDGEYPSQEVVWEKFEKAFIAAAGLITHAPVLRDYFYKGLEELLQDNIMYLELRSGLSRTYELDGTIHDKVWTLKTFQEVTRKFITDHLDFLGARVIISVHRALSVSEVKAAVKEAIQLQKDFPDVVAGFDMVGREDSGRSLWYFREALSMPAELGVTLPYFFHAGETDDEGTNVDQNILDALLFNTTRIGHGYALAHHPLAKELSRKRNVAVELCPISNQVLKLVSDLRNHPAAVLMSEGHPLVVSSDDPALFGTTGLSYDFYQAFVGIGGLRANLGTLKELALNSIRYSSLQAHLKDTGLVMWQKKWDAFIFSSLIIYDNQTAADP</sequence>
<gene>
    <name evidence="13" type="ORF">FQN60_005823</name>
</gene>
<keyword evidence="5" id="KW-0964">Secreted</keyword>
<dbReference type="Pfam" id="PF00962">
    <property type="entry name" value="A_deaminase"/>
    <property type="match status" value="1"/>
</dbReference>
<evidence type="ECO:0000256" key="6">
    <source>
        <dbReference type="ARBA" id="ARBA00022723"/>
    </source>
</evidence>
<dbReference type="Proteomes" id="UP000327493">
    <property type="component" value="Chromosome 23"/>
</dbReference>
<evidence type="ECO:0000313" key="13">
    <source>
        <dbReference type="EMBL" id="KAA8580288.1"/>
    </source>
</evidence>
<dbReference type="GO" id="GO:0005615">
    <property type="term" value="C:extracellular space"/>
    <property type="evidence" value="ECO:0007669"/>
    <property type="project" value="InterPro"/>
</dbReference>
<dbReference type="Pfam" id="PF08451">
    <property type="entry name" value="A_deaminase_N"/>
    <property type="match status" value="1"/>
</dbReference>
<evidence type="ECO:0000256" key="7">
    <source>
        <dbReference type="ARBA" id="ARBA00022729"/>
    </source>
</evidence>
<dbReference type="GO" id="GO:0046872">
    <property type="term" value="F:metal ion binding"/>
    <property type="evidence" value="ECO:0007669"/>
    <property type="project" value="UniProtKB-KW"/>
</dbReference>
<evidence type="ECO:0000256" key="10">
    <source>
        <dbReference type="SAM" id="SignalP"/>
    </source>
</evidence>
<evidence type="ECO:0000256" key="2">
    <source>
        <dbReference type="ARBA" id="ARBA00004613"/>
    </source>
</evidence>
<keyword evidence="6" id="KW-0479">Metal-binding</keyword>
<dbReference type="InterPro" id="IPR006331">
    <property type="entry name" value="ADGF"/>
</dbReference>
<keyword evidence="14" id="KW-1185">Reference proteome</keyword>
<feature type="non-terminal residue" evidence="13">
    <location>
        <position position="530"/>
    </location>
</feature>
<dbReference type="GO" id="GO:0006154">
    <property type="term" value="P:adenosine catabolic process"/>
    <property type="evidence" value="ECO:0007669"/>
    <property type="project" value="InterPro"/>
</dbReference>
<dbReference type="AlphaFoldDB" id="A0A5J5CFB2"/>
<dbReference type="FunFam" id="3.20.20.140:FF:000017">
    <property type="entry name" value="Adenosine deaminase 2"/>
    <property type="match status" value="1"/>
</dbReference>
<name>A0A5J5CFB2_9PERO</name>
<comment type="similarity">
    <text evidence="3">Belongs to the metallo-dependent hydrolases superfamily. Adenosine and AMP deaminases family. ADGF subfamily.</text>
</comment>
<evidence type="ECO:0000256" key="8">
    <source>
        <dbReference type="ARBA" id="ARBA00022801"/>
    </source>
</evidence>
<dbReference type="PANTHER" id="PTHR11409">
    <property type="entry name" value="ADENOSINE DEAMINASE"/>
    <property type="match status" value="1"/>
</dbReference>
<accession>A0A5J5CFB2</accession>
<comment type="cofactor">
    <cofactor evidence="1">
        <name>Zn(2+)</name>
        <dbReference type="ChEBI" id="CHEBI:29105"/>
    </cofactor>
</comment>
<organism evidence="13 14">
    <name type="scientific">Etheostoma spectabile</name>
    <name type="common">orangethroat darter</name>
    <dbReference type="NCBI Taxonomy" id="54343"/>
    <lineage>
        <taxon>Eukaryota</taxon>
        <taxon>Metazoa</taxon>
        <taxon>Chordata</taxon>
        <taxon>Craniata</taxon>
        <taxon>Vertebrata</taxon>
        <taxon>Euteleostomi</taxon>
        <taxon>Actinopterygii</taxon>
        <taxon>Neopterygii</taxon>
        <taxon>Teleostei</taxon>
        <taxon>Neoteleostei</taxon>
        <taxon>Acanthomorphata</taxon>
        <taxon>Eupercaria</taxon>
        <taxon>Perciformes</taxon>
        <taxon>Percoidei</taxon>
        <taxon>Percidae</taxon>
        <taxon>Etheostomatinae</taxon>
        <taxon>Etheostoma</taxon>
    </lineage>
</organism>
<evidence type="ECO:0000256" key="9">
    <source>
        <dbReference type="ARBA" id="ARBA00047764"/>
    </source>
</evidence>
<evidence type="ECO:0000256" key="4">
    <source>
        <dbReference type="ARBA" id="ARBA00012784"/>
    </source>
</evidence>
<dbReference type="EMBL" id="VOFY01000023">
    <property type="protein sequence ID" value="KAA8580288.1"/>
    <property type="molecule type" value="Genomic_DNA"/>
</dbReference>
<evidence type="ECO:0000256" key="3">
    <source>
        <dbReference type="ARBA" id="ARBA00006083"/>
    </source>
</evidence>
<dbReference type="InterPro" id="IPR006330">
    <property type="entry name" value="Ado/ade_deaminase"/>
</dbReference>
<evidence type="ECO:0000259" key="12">
    <source>
        <dbReference type="Pfam" id="PF08451"/>
    </source>
</evidence>
<evidence type="ECO:0000256" key="5">
    <source>
        <dbReference type="ARBA" id="ARBA00022525"/>
    </source>
</evidence>
<protein>
    <recommendedName>
        <fullName evidence="4">adenosine deaminase</fullName>
        <ecNumber evidence="4">3.5.4.4</ecNumber>
    </recommendedName>
</protein>
<comment type="subcellular location">
    <subcellularLocation>
        <location evidence="2">Secreted</location>
    </subcellularLocation>
</comment>
<evidence type="ECO:0000256" key="1">
    <source>
        <dbReference type="ARBA" id="ARBA00001947"/>
    </source>
</evidence>
<feature type="chain" id="PRO_5023804180" description="adenosine deaminase" evidence="10">
    <location>
        <begin position="25"/>
        <end position="530"/>
    </location>
</feature>
<dbReference type="GO" id="GO:0046103">
    <property type="term" value="P:inosine biosynthetic process"/>
    <property type="evidence" value="ECO:0007669"/>
    <property type="project" value="TreeGrafter"/>
</dbReference>
<dbReference type="EC" id="3.5.4.4" evidence="4"/>
<evidence type="ECO:0000259" key="11">
    <source>
        <dbReference type="Pfam" id="PF00962"/>
    </source>
</evidence>
<dbReference type="SUPFAM" id="SSF51556">
    <property type="entry name" value="Metallo-dependent hydrolases"/>
    <property type="match status" value="1"/>
</dbReference>
<proteinExistence type="inferred from homology"/>
<dbReference type="CDD" id="cd01321">
    <property type="entry name" value="ADGF"/>
    <property type="match status" value="1"/>
</dbReference>
<dbReference type="InterPro" id="IPR001365">
    <property type="entry name" value="A_deaminase_dom"/>
</dbReference>
<comment type="catalytic activity">
    <reaction evidence="9">
        <text>adenosine + H2O + H(+) = inosine + NH4(+)</text>
        <dbReference type="Rhea" id="RHEA:24408"/>
        <dbReference type="ChEBI" id="CHEBI:15377"/>
        <dbReference type="ChEBI" id="CHEBI:15378"/>
        <dbReference type="ChEBI" id="CHEBI:16335"/>
        <dbReference type="ChEBI" id="CHEBI:17596"/>
        <dbReference type="ChEBI" id="CHEBI:28938"/>
        <dbReference type="EC" id="3.5.4.4"/>
    </reaction>
</comment>
<keyword evidence="7 10" id="KW-0732">Signal</keyword>